<dbReference type="EMBL" id="JAQQKV010000003">
    <property type="protein sequence ID" value="MDC7677236.1"/>
    <property type="molecule type" value="Genomic_DNA"/>
</dbReference>
<evidence type="ECO:0000313" key="3">
    <source>
        <dbReference type="EMBL" id="MDC7677236.1"/>
    </source>
</evidence>
<proteinExistence type="predicted"/>
<feature type="transmembrane region" description="Helical" evidence="1">
    <location>
        <begin position="124"/>
        <end position="145"/>
    </location>
</feature>
<keyword evidence="4" id="KW-1185">Reference proteome</keyword>
<evidence type="ECO:0000259" key="2">
    <source>
        <dbReference type="PROSITE" id="PS50930"/>
    </source>
</evidence>
<keyword evidence="1" id="KW-1133">Transmembrane helix</keyword>
<name>A0ABT5HLW7_9CAUL</name>
<evidence type="ECO:0000256" key="1">
    <source>
        <dbReference type="SAM" id="Phobius"/>
    </source>
</evidence>
<dbReference type="GO" id="GO:0003677">
    <property type="term" value="F:DNA binding"/>
    <property type="evidence" value="ECO:0007669"/>
    <property type="project" value="UniProtKB-KW"/>
</dbReference>
<feature type="transmembrane region" description="Helical" evidence="1">
    <location>
        <begin position="59"/>
        <end position="79"/>
    </location>
</feature>
<feature type="transmembrane region" description="Helical" evidence="1">
    <location>
        <begin position="29"/>
        <end position="47"/>
    </location>
</feature>
<comment type="caution">
    <text evidence="3">The sequence shown here is derived from an EMBL/GenBank/DDBJ whole genome shotgun (WGS) entry which is preliminary data.</text>
</comment>
<dbReference type="InterPro" id="IPR007492">
    <property type="entry name" value="LytTR_DNA-bd_dom"/>
</dbReference>
<reference evidence="3 4" key="1">
    <citation type="submission" date="2023-01" db="EMBL/GenBank/DDBJ databases">
        <title>Novel species of the genus Asticcacaulis isolated from rivers.</title>
        <authorList>
            <person name="Lu H."/>
        </authorList>
    </citation>
    <scope>NUCLEOTIDE SEQUENCE [LARGE SCALE GENOMIC DNA]</scope>
    <source>
        <strain evidence="3 4">LKC15W</strain>
    </source>
</reference>
<dbReference type="RefSeq" id="WP_272745563.1">
    <property type="nucleotide sequence ID" value="NZ_JAQQKV010000003.1"/>
</dbReference>
<keyword evidence="3" id="KW-0238">DNA-binding</keyword>
<keyword evidence="1" id="KW-0812">Transmembrane</keyword>
<sequence>MSAIVASGPFKAPDLKPAPLSGPHRTGRFIMVCVCVLAAIMTVSGAYGTRDLWVGHRLLLWGTVASLLVGQVTGLMALGIRFAPRWPLWLTGSVVLMAVVPLIAAELHGLKYTPLLPKAPDPIWPFMGFVAPPVWVVGGVILWLMPRGVSQSGHQPLKPVPVGTETATVRYVRVHDHYLEIHTDSAKRFIRGGLRGYVRGLRGGEVVHRSWWVAYDSVERMERRGRDYVLVLTDGVEVPVARAKLEAVRKALKG</sequence>
<feature type="transmembrane region" description="Helical" evidence="1">
    <location>
        <begin position="86"/>
        <end position="104"/>
    </location>
</feature>
<keyword evidence="1" id="KW-0472">Membrane</keyword>
<dbReference type="Proteomes" id="UP001218579">
    <property type="component" value="Unassembled WGS sequence"/>
</dbReference>
<dbReference type="PROSITE" id="PS50930">
    <property type="entry name" value="HTH_LYTTR"/>
    <property type="match status" value="1"/>
</dbReference>
<dbReference type="Pfam" id="PF04397">
    <property type="entry name" value="LytTR"/>
    <property type="match status" value="1"/>
</dbReference>
<dbReference type="Gene3D" id="2.40.50.1020">
    <property type="entry name" value="LytTr DNA-binding domain"/>
    <property type="match status" value="1"/>
</dbReference>
<gene>
    <name evidence="3" type="ORF">PQU98_13915</name>
</gene>
<protein>
    <submittedName>
        <fullName evidence="3">LytTR family DNA-binding domain-containing protein</fullName>
    </submittedName>
</protein>
<evidence type="ECO:0000313" key="4">
    <source>
        <dbReference type="Proteomes" id="UP001218579"/>
    </source>
</evidence>
<accession>A0ABT5HLW7</accession>
<organism evidence="3 4">
    <name type="scientific">Asticcacaulis machinosus</name>
    <dbReference type="NCBI Taxonomy" id="2984211"/>
    <lineage>
        <taxon>Bacteria</taxon>
        <taxon>Pseudomonadati</taxon>
        <taxon>Pseudomonadota</taxon>
        <taxon>Alphaproteobacteria</taxon>
        <taxon>Caulobacterales</taxon>
        <taxon>Caulobacteraceae</taxon>
        <taxon>Asticcacaulis</taxon>
    </lineage>
</organism>
<feature type="domain" description="HTH LytTR-type" evidence="2">
    <location>
        <begin position="171"/>
        <end position="254"/>
    </location>
</feature>
<dbReference type="SMART" id="SM00850">
    <property type="entry name" value="LytTR"/>
    <property type="match status" value="1"/>
</dbReference>